<gene>
    <name evidence="1" type="ORF">C3F09_07535</name>
</gene>
<comment type="caution">
    <text evidence="1">The sequence shown here is derived from an EMBL/GenBank/DDBJ whole genome shotgun (WGS) entry which is preliminary data.</text>
</comment>
<proteinExistence type="predicted"/>
<dbReference type="Proteomes" id="UP000250918">
    <property type="component" value="Unassembled WGS sequence"/>
</dbReference>
<dbReference type="AlphaFoldDB" id="A0A855X358"/>
<accession>A0A855X358</accession>
<sequence length="72" mass="8398">DVGATREIWGKKFELIRDEQTGQTTITREFADYLIAHRNINADYFKLSDTTHRKETSLGLGKIAQWTREEVK</sequence>
<dbReference type="EMBL" id="PQAP01000106">
    <property type="protein sequence ID" value="PWB71686.1"/>
    <property type="molecule type" value="Genomic_DNA"/>
</dbReference>
<name>A0A855X358_9BACT</name>
<reference evidence="1 2" key="1">
    <citation type="journal article" date="2018" name="ISME J.">
        <title>A methanotrophic archaeon couples anaerobic oxidation of methane to Fe(III) reduction.</title>
        <authorList>
            <person name="Cai C."/>
            <person name="Leu A.O."/>
            <person name="Xie G.J."/>
            <person name="Guo J."/>
            <person name="Feng Y."/>
            <person name="Zhao J.X."/>
            <person name="Tyson G.W."/>
            <person name="Yuan Z."/>
            <person name="Hu S."/>
        </authorList>
    </citation>
    <scope>NUCLEOTIDE SEQUENCE [LARGE SCALE GENOMIC DNA]</scope>
    <source>
        <strain evidence="1">FeB_12</strain>
    </source>
</reference>
<feature type="non-terminal residue" evidence="1">
    <location>
        <position position="1"/>
    </location>
</feature>
<organism evidence="1 2">
    <name type="scientific">candidate division GN15 bacterium</name>
    <dbReference type="NCBI Taxonomy" id="2072418"/>
    <lineage>
        <taxon>Bacteria</taxon>
        <taxon>candidate division GN15</taxon>
    </lineage>
</organism>
<evidence type="ECO:0000313" key="1">
    <source>
        <dbReference type="EMBL" id="PWB71686.1"/>
    </source>
</evidence>
<protein>
    <submittedName>
        <fullName evidence="1">Uncharacterized protein</fullName>
    </submittedName>
</protein>
<evidence type="ECO:0000313" key="2">
    <source>
        <dbReference type="Proteomes" id="UP000250918"/>
    </source>
</evidence>